<dbReference type="SUPFAM" id="SSF54821">
    <property type="entry name" value="Ribosomal protein S3 C-terminal domain"/>
    <property type="match status" value="1"/>
</dbReference>
<dbReference type="GO" id="GO:0003729">
    <property type="term" value="F:mRNA binding"/>
    <property type="evidence" value="ECO:0007669"/>
    <property type="project" value="UniProtKB-UniRule"/>
</dbReference>
<gene>
    <name evidence="9" type="primary">rpsC</name>
    <name evidence="12" type="ORF">SAMN04488112_11663</name>
</gene>
<comment type="subunit">
    <text evidence="8 9">Part of the 30S ribosomal subunit. Forms a tight complex with proteins S10 and S14.</text>
</comment>
<dbReference type="InterPro" id="IPR004044">
    <property type="entry name" value="KH_dom_type_2"/>
</dbReference>
<dbReference type="OrthoDB" id="9806396at2"/>
<dbReference type="InterPro" id="IPR036419">
    <property type="entry name" value="Ribosomal_S3_C_sf"/>
</dbReference>
<dbReference type="InterPro" id="IPR004087">
    <property type="entry name" value="KH_dom"/>
</dbReference>
<dbReference type="HAMAP" id="MF_01309_B">
    <property type="entry name" value="Ribosomal_uS3_B"/>
    <property type="match status" value="1"/>
</dbReference>
<dbReference type="CDD" id="cd02412">
    <property type="entry name" value="KH-II_30S_S3"/>
    <property type="match status" value="1"/>
</dbReference>
<dbReference type="InterPro" id="IPR001351">
    <property type="entry name" value="Ribosomal_uS3_C"/>
</dbReference>
<sequence>MGQKINPVGLRVGVIRDWESKWFGGKDYADMLHEDIEIREFLEKRLKDAAVSAVEIERAANRVNLTIKTAKPGMVIGKGGSEVEALRKELTRLTGKKVHINIEEIKTPELDARLVAENIAQQLERRISFRRAMKQTIQRTLRAGAQGVRTQVSGRLGGADIARTEGYNEGTVPLHTLRADIDYGHAEAHTTYGRIGVKVWIYRGEVLPSKNKGEAEGGK</sequence>
<feature type="domain" description="KH type-2" evidence="11">
    <location>
        <begin position="38"/>
        <end position="106"/>
    </location>
</feature>
<evidence type="ECO:0000256" key="2">
    <source>
        <dbReference type="ARBA" id="ARBA00022730"/>
    </source>
</evidence>
<dbReference type="FunFam" id="3.30.300.20:FF:000001">
    <property type="entry name" value="30S ribosomal protein S3"/>
    <property type="match status" value="1"/>
</dbReference>
<evidence type="ECO:0000256" key="10">
    <source>
        <dbReference type="RuleBase" id="RU003624"/>
    </source>
</evidence>
<dbReference type="Pfam" id="PF07650">
    <property type="entry name" value="KH_2"/>
    <property type="match status" value="1"/>
</dbReference>
<dbReference type="NCBIfam" id="TIGR01009">
    <property type="entry name" value="rpsC_bact"/>
    <property type="match status" value="1"/>
</dbReference>
<dbReference type="EMBL" id="FMZA01000016">
    <property type="protein sequence ID" value="SDC78280.1"/>
    <property type="molecule type" value="Genomic_DNA"/>
</dbReference>
<dbReference type="PROSITE" id="PS00548">
    <property type="entry name" value="RIBOSOMAL_S3"/>
    <property type="match status" value="1"/>
</dbReference>
<dbReference type="InterPro" id="IPR057258">
    <property type="entry name" value="Ribosomal_uS3"/>
</dbReference>
<dbReference type="GO" id="GO:0006412">
    <property type="term" value="P:translation"/>
    <property type="evidence" value="ECO:0007669"/>
    <property type="project" value="UniProtKB-UniRule"/>
</dbReference>
<dbReference type="AlphaFoldDB" id="A0A1G6PDF4"/>
<dbReference type="Gene3D" id="3.30.1140.32">
    <property type="entry name" value="Ribosomal protein S3, C-terminal domain"/>
    <property type="match status" value="1"/>
</dbReference>
<dbReference type="Gene3D" id="3.30.300.20">
    <property type="match status" value="1"/>
</dbReference>
<dbReference type="InterPro" id="IPR015946">
    <property type="entry name" value="KH_dom-like_a/b"/>
</dbReference>
<dbReference type="SMART" id="SM00322">
    <property type="entry name" value="KH"/>
    <property type="match status" value="1"/>
</dbReference>
<dbReference type="PANTHER" id="PTHR11760">
    <property type="entry name" value="30S/40S RIBOSOMAL PROTEIN S3"/>
    <property type="match status" value="1"/>
</dbReference>
<evidence type="ECO:0000313" key="13">
    <source>
        <dbReference type="Proteomes" id="UP000199387"/>
    </source>
</evidence>
<comment type="function">
    <text evidence="6 9">Binds the lower part of the 30S subunit head. Binds mRNA in the 70S ribosome, positioning it for translation.</text>
</comment>
<evidence type="ECO:0000259" key="11">
    <source>
        <dbReference type="PROSITE" id="PS50823"/>
    </source>
</evidence>
<dbReference type="PROSITE" id="PS50823">
    <property type="entry name" value="KH_TYPE_2"/>
    <property type="match status" value="1"/>
</dbReference>
<evidence type="ECO:0000256" key="3">
    <source>
        <dbReference type="ARBA" id="ARBA00022884"/>
    </source>
</evidence>
<keyword evidence="13" id="KW-1185">Reference proteome</keyword>
<evidence type="ECO:0000313" key="12">
    <source>
        <dbReference type="EMBL" id="SDC78280.1"/>
    </source>
</evidence>
<dbReference type="SUPFAM" id="SSF54814">
    <property type="entry name" value="Prokaryotic type KH domain (KH-domain type II)"/>
    <property type="match status" value="1"/>
</dbReference>
<dbReference type="GO" id="GO:0022627">
    <property type="term" value="C:cytosolic small ribosomal subunit"/>
    <property type="evidence" value="ECO:0007669"/>
    <property type="project" value="TreeGrafter"/>
</dbReference>
<dbReference type="InterPro" id="IPR018280">
    <property type="entry name" value="Ribosomal_uS3_CS"/>
</dbReference>
<dbReference type="STRING" id="1236220.SAMN04488112_11663"/>
<dbReference type="Pfam" id="PF00189">
    <property type="entry name" value="Ribosomal_S3_C"/>
    <property type="match status" value="1"/>
</dbReference>
<evidence type="ECO:0000256" key="7">
    <source>
        <dbReference type="ARBA" id="ARBA00035257"/>
    </source>
</evidence>
<proteinExistence type="inferred from homology"/>
<keyword evidence="2 9" id="KW-0699">rRNA-binding</keyword>
<dbReference type="FunFam" id="3.30.1140.32:FF:000001">
    <property type="entry name" value="30S ribosomal protein S3"/>
    <property type="match status" value="1"/>
</dbReference>
<keyword evidence="5 9" id="KW-0687">Ribonucleoprotein</keyword>
<evidence type="ECO:0000256" key="5">
    <source>
        <dbReference type="ARBA" id="ARBA00023274"/>
    </source>
</evidence>
<evidence type="ECO:0000256" key="8">
    <source>
        <dbReference type="ARBA" id="ARBA00063096"/>
    </source>
</evidence>
<dbReference type="InterPro" id="IPR009019">
    <property type="entry name" value="KH_sf_prok-type"/>
</dbReference>
<reference evidence="12 13" key="1">
    <citation type="submission" date="2016-10" db="EMBL/GenBank/DDBJ databases">
        <authorList>
            <person name="de Groot N.N."/>
        </authorList>
    </citation>
    <scope>NUCLEOTIDE SEQUENCE [LARGE SCALE GENOMIC DNA]</scope>
    <source>
        <strain evidence="12 13">DSM 45514</strain>
    </source>
</reference>
<dbReference type="PANTHER" id="PTHR11760:SF19">
    <property type="entry name" value="SMALL RIBOSOMAL SUBUNIT PROTEIN US3C"/>
    <property type="match status" value="1"/>
</dbReference>
<name>A0A1G6PDF4_9BACL</name>
<keyword evidence="3 9" id="KW-0694">RNA-binding</keyword>
<dbReference type="RefSeq" id="WP_091571472.1">
    <property type="nucleotide sequence ID" value="NZ_FMZA01000016.1"/>
</dbReference>
<dbReference type="Proteomes" id="UP000199387">
    <property type="component" value="Unassembled WGS sequence"/>
</dbReference>
<evidence type="ECO:0000256" key="1">
    <source>
        <dbReference type="ARBA" id="ARBA00010761"/>
    </source>
</evidence>
<protein>
    <recommendedName>
        <fullName evidence="7 9">Small ribosomal subunit protein uS3</fullName>
    </recommendedName>
</protein>
<accession>A0A1G6PDF4</accession>
<comment type="similarity">
    <text evidence="1 9 10">Belongs to the universal ribosomal protein uS3 family.</text>
</comment>
<dbReference type="InterPro" id="IPR005704">
    <property type="entry name" value="Ribosomal_uS3_bac-typ"/>
</dbReference>
<evidence type="ECO:0000256" key="9">
    <source>
        <dbReference type="HAMAP-Rule" id="MF_01309"/>
    </source>
</evidence>
<organism evidence="12 13">
    <name type="scientific">Melghirimyces thermohalophilus</name>
    <dbReference type="NCBI Taxonomy" id="1236220"/>
    <lineage>
        <taxon>Bacteria</taxon>
        <taxon>Bacillati</taxon>
        <taxon>Bacillota</taxon>
        <taxon>Bacilli</taxon>
        <taxon>Bacillales</taxon>
        <taxon>Thermoactinomycetaceae</taxon>
        <taxon>Melghirimyces</taxon>
    </lineage>
</organism>
<keyword evidence="4 9" id="KW-0689">Ribosomal protein</keyword>
<dbReference type="GO" id="GO:0003735">
    <property type="term" value="F:structural constituent of ribosome"/>
    <property type="evidence" value="ECO:0007669"/>
    <property type="project" value="InterPro"/>
</dbReference>
<evidence type="ECO:0000256" key="6">
    <source>
        <dbReference type="ARBA" id="ARBA00024998"/>
    </source>
</evidence>
<dbReference type="GO" id="GO:0019843">
    <property type="term" value="F:rRNA binding"/>
    <property type="evidence" value="ECO:0007669"/>
    <property type="project" value="UniProtKB-UniRule"/>
</dbReference>
<evidence type="ECO:0000256" key="4">
    <source>
        <dbReference type="ARBA" id="ARBA00022980"/>
    </source>
</evidence>
<dbReference type="PROSITE" id="PS50084">
    <property type="entry name" value="KH_TYPE_1"/>
    <property type="match status" value="1"/>
</dbReference>